<proteinExistence type="predicted"/>
<dbReference type="GO" id="GO:0016747">
    <property type="term" value="F:acyltransferase activity, transferring groups other than amino-acyl groups"/>
    <property type="evidence" value="ECO:0007669"/>
    <property type="project" value="InterPro"/>
</dbReference>
<reference evidence="3 4" key="1">
    <citation type="submission" date="2019-10" db="EMBL/GenBank/DDBJ databases">
        <title>Bifidobacterium from non-human primates.</title>
        <authorList>
            <person name="Modesto M."/>
        </authorList>
    </citation>
    <scope>NUCLEOTIDE SEQUENCE [LARGE SCALE GENOMIC DNA]</scope>
    <source>
        <strain evidence="3 4">SMA15</strain>
    </source>
</reference>
<name>A0A6L9SPY9_9BIFI</name>
<accession>A0A6L9SPY9</accession>
<keyword evidence="4" id="KW-1185">Reference proteome</keyword>
<protein>
    <submittedName>
        <fullName evidence="3">GNAT family N-acetyltransferase</fullName>
    </submittedName>
</protein>
<dbReference type="Pfam" id="PF13673">
    <property type="entry name" value="Acetyltransf_10"/>
    <property type="match status" value="1"/>
</dbReference>
<evidence type="ECO:0000256" key="1">
    <source>
        <dbReference type="SAM" id="MobiDB-lite"/>
    </source>
</evidence>
<feature type="region of interest" description="Disordered" evidence="1">
    <location>
        <begin position="1"/>
        <end position="30"/>
    </location>
</feature>
<dbReference type="SUPFAM" id="SSF55729">
    <property type="entry name" value="Acyl-CoA N-acyltransferases (Nat)"/>
    <property type="match status" value="1"/>
</dbReference>
<feature type="domain" description="N-acetyltransferase" evidence="2">
    <location>
        <begin position="1"/>
        <end position="123"/>
    </location>
</feature>
<evidence type="ECO:0000313" key="4">
    <source>
        <dbReference type="Proteomes" id="UP000483293"/>
    </source>
</evidence>
<comment type="caution">
    <text evidence="3">The sequence shown here is derived from an EMBL/GenBank/DDBJ whole genome shotgun (WGS) entry which is preliminary data.</text>
</comment>
<dbReference type="PANTHER" id="PTHR43451">
    <property type="entry name" value="ACETYLTRANSFERASE (GNAT) FAMILY PROTEIN"/>
    <property type="match status" value="1"/>
</dbReference>
<dbReference type="PROSITE" id="PS51186">
    <property type="entry name" value="GNAT"/>
    <property type="match status" value="1"/>
</dbReference>
<dbReference type="AlphaFoldDB" id="A0A6L9SPY9"/>
<evidence type="ECO:0000259" key="2">
    <source>
        <dbReference type="PROSITE" id="PS51186"/>
    </source>
</evidence>
<evidence type="ECO:0000313" key="3">
    <source>
        <dbReference type="EMBL" id="NEG54524.1"/>
    </source>
</evidence>
<dbReference type="InterPro" id="IPR000182">
    <property type="entry name" value="GNAT_dom"/>
</dbReference>
<organism evidence="3 4">
    <name type="scientific">Bifidobacterium platyrrhinorum</name>
    <dbReference type="NCBI Taxonomy" id="2661628"/>
    <lineage>
        <taxon>Bacteria</taxon>
        <taxon>Bacillati</taxon>
        <taxon>Actinomycetota</taxon>
        <taxon>Actinomycetes</taxon>
        <taxon>Bifidobacteriales</taxon>
        <taxon>Bifidobacteriaceae</taxon>
        <taxon>Bifidobacterium</taxon>
    </lineage>
</organism>
<feature type="compositionally biased region" description="Basic residues" evidence="1">
    <location>
        <begin position="1"/>
        <end position="13"/>
    </location>
</feature>
<dbReference type="InterPro" id="IPR016181">
    <property type="entry name" value="Acyl_CoA_acyltransferase"/>
</dbReference>
<gene>
    <name evidence="3" type="ORF">GFD21_01730</name>
</gene>
<dbReference type="Proteomes" id="UP000483293">
    <property type="component" value="Unassembled WGS sequence"/>
</dbReference>
<dbReference type="EMBL" id="WHZV01000001">
    <property type="protein sequence ID" value="NEG54524.1"/>
    <property type="molecule type" value="Genomic_DNA"/>
</dbReference>
<dbReference type="PANTHER" id="PTHR43451:SF1">
    <property type="entry name" value="ACETYLTRANSFERASE"/>
    <property type="match status" value="1"/>
</dbReference>
<dbReference type="Gene3D" id="3.40.630.30">
    <property type="match status" value="1"/>
</dbReference>
<dbReference type="CDD" id="cd04301">
    <property type="entry name" value="NAT_SF"/>
    <property type="match status" value="1"/>
</dbReference>
<sequence length="123" mass="13444">MRCRRHRPHRHLHAQTVATPTADTGDGDSSDSAVGTPIGFIDVDDAGYIDMLFVDPAYGRMGVATSLLTRVGRFAAAHGIGRLTVHASITARPFFTRRGFRTIETRHPTIGTVSFVNYLMICS</sequence>
<dbReference type="InterPro" id="IPR052564">
    <property type="entry name" value="N-acetyltrans/Recomb-assoc"/>
</dbReference>
<keyword evidence="3" id="KW-0808">Transferase</keyword>